<keyword evidence="4" id="KW-1185">Reference proteome</keyword>
<dbReference type="PIRSF" id="PIRSF020419">
    <property type="entry name" value="Fe_uptake_reg_CjrA_prd"/>
    <property type="match status" value="1"/>
</dbReference>
<dbReference type="EMBL" id="JAHQZT010000003">
    <property type="protein sequence ID" value="MBV0932424.1"/>
    <property type="molecule type" value="Genomic_DNA"/>
</dbReference>
<evidence type="ECO:0000313" key="4">
    <source>
        <dbReference type="Proteomes" id="UP000755551"/>
    </source>
</evidence>
<dbReference type="InterPro" id="IPR016773">
    <property type="entry name" value="Fe3_uptake_reg_CjrA_prd"/>
</dbReference>
<reference evidence="3 4" key="1">
    <citation type="submission" date="2021-06" db="EMBL/GenBank/DDBJ databases">
        <title>Bacterium isolated from marine sediment.</title>
        <authorList>
            <person name="Zhu K.-L."/>
            <person name="Du Z.-J."/>
            <person name="Liang Q.-Y."/>
        </authorList>
    </citation>
    <scope>NUCLEOTIDE SEQUENCE [LARGE SCALE GENOMIC DNA]</scope>
    <source>
        <strain evidence="3 4">A346</strain>
    </source>
</reference>
<proteinExistence type="predicted"/>
<sequence>MKTRLSALLMLLIVPLAVPLAHADATLEGRLWSVAQQQFVSQHDLLEQLPRGGWVLLGEQHDHPEHHRIQADWIQALSQRDQLGAVALEMADHSQQRLLDAALGRDDVLPEALQWQPGWPWRLYGEVVNTALARATAVVGADLTRDEQRQAYAEGAPRGDLGESHAVYMRDLLFESHCGQLPRQSLNGMRQVQLARDQQMAAQLIKHQQPQRIGIMLTGTIHARRDLGIPRWLQQVPALSILMIPVDNGTDPLHYVPNAVDGLPPADYLLFTTALPVKDYCAELAAQGHGKG</sequence>
<feature type="signal peptide" evidence="1">
    <location>
        <begin position="1"/>
        <end position="23"/>
    </location>
</feature>
<gene>
    <name evidence="3" type="ORF">KTN04_03600</name>
</gene>
<organism evidence="3 4">
    <name type="scientific">Marinobacterium weihaiense</name>
    <dbReference type="NCBI Taxonomy" id="2851016"/>
    <lineage>
        <taxon>Bacteria</taxon>
        <taxon>Pseudomonadati</taxon>
        <taxon>Pseudomonadota</taxon>
        <taxon>Gammaproteobacteria</taxon>
        <taxon>Oceanospirillales</taxon>
        <taxon>Oceanospirillaceae</taxon>
        <taxon>Marinobacterium</taxon>
    </lineage>
</organism>
<feature type="chain" id="PRO_5045444168" evidence="1">
    <location>
        <begin position="24"/>
        <end position="292"/>
    </location>
</feature>
<dbReference type="CDD" id="cd14727">
    <property type="entry name" value="ChanN-like"/>
    <property type="match status" value="1"/>
</dbReference>
<keyword evidence="1" id="KW-0732">Signal</keyword>
<evidence type="ECO:0000259" key="2">
    <source>
        <dbReference type="Pfam" id="PF04187"/>
    </source>
</evidence>
<dbReference type="RefSeq" id="WP_217333850.1">
    <property type="nucleotide sequence ID" value="NZ_JAHQZT010000003.1"/>
</dbReference>
<protein>
    <submittedName>
        <fullName evidence="3">ChaN family lipoprotein</fullName>
    </submittedName>
</protein>
<accession>A0ABS6M819</accession>
<dbReference type="InterPro" id="IPR007314">
    <property type="entry name" value="Cofac_haem-bd_dom"/>
</dbReference>
<dbReference type="Pfam" id="PF04187">
    <property type="entry name" value="Cofac_haem_bdg"/>
    <property type="match status" value="1"/>
</dbReference>
<evidence type="ECO:0000313" key="3">
    <source>
        <dbReference type="EMBL" id="MBV0932424.1"/>
    </source>
</evidence>
<name>A0ABS6M819_9GAMM</name>
<dbReference type="Proteomes" id="UP000755551">
    <property type="component" value="Unassembled WGS sequence"/>
</dbReference>
<keyword evidence="3" id="KW-0449">Lipoprotein</keyword>
<comment type="caution">
    <text evidence="3">The sequence shown here is derived from an EMBL/GenBank/DDBJ whole genome shotgun (WGS) entry which is preliminary data.</text>
</comment>
<evidence type="ECO:0000256" key="1">
    <source>
        <dbReference type="SAM" id="SignalP"/>
    </source>
</evidence>
<feature type="domain" description="Haem-binding uptake Tiki superfamily ChaN" evidence="2">
    <location>
        <begin position="46"/>
        <end position="233"/>
    </location>
</feature>